<gene>
    <name evidence="2" type="ORF">Tci_037328</name>
</gene>
<name>A0A6L2LVQ7_TANCI</name>
<sequence length="102" mass="11606">MFQQQHDSDFIEFQSDVQQENREDDDIGGKVEAAPNMLTTLMKTSRGTHLGRARRSLKVAILLSQNFAHDNNGQMDSEIVKIFLDHGPELKWNCQRASETTS</sequence>
<proteinExistence type="predicted"/>
<evidence type="ECO:0000256" key="1">
    <source>
        <dbReference type="SAM" id="MobiDB-lite"/>
    </source>
</evidence>
<reference evidence="2" key="1">
    <citation type="journal article" date="2019" name="Sci. Rep.">
        <title>Draft genome of Tanacetum cinerariifolium, the natural source of mosquito coil.</title>
        <authorList>
            <person name="Yamashiro T."/>
            <person name="Shiraishi A."/>
            <person name="Satake H."/>
            <person name="Nakayama K."/>
        </authorList>
    </citation>
    <scope>NUCLEOTIDE SEQUENCE</scope>
</reference>
<organism evidence="2">
    <name type="scientific">Tanacetum cinerariifolium</name>
    <name type="common">Dalmatian daisy</name>
    <name type="synonym">Chrysanthemum cinerariifolium</name>
    <dbReference type="NCBI Taxonomy" id="118510"/>
    <lineage>
        <taxon>Eukaryota</taxon>
        <taxon>Viridiplantae</taxon>
        <taxon>Streptophyta</taxon>
        <taxon>Embryophyta</taxon>
        <taxon>Tracheophyta</taxon>
        <taxon>Spermatophyta</taxon>
        <taxon>Magnoliopsida</taxon>
        <taxon>eudicotyledons</taxon>
        <taxon>Gunneridae</taxon>
        <taxon>Pentapetalae</taxon>
        <taxon>asterids</taxon>
        <taxon>campanulids</taxon>
        <taxon>Asterales</taxon>
        <taxon>Asteraceae</taxon>
        <taxon>Asteroideae</taxon>
        <taxon>Anthemideae</taxon>
        <taxon>Anthemidinae</taxon>
        <taxon>Tanacetum</taxon>
    </lineage>
</organism>
<evidence type="ECO:0000313" key="2">
    <source>
        <dbReference type="EMBL" id="GEU65350.1"/>
    </source>
</evidence>
<dbReference type="EMBL" id="BKCJ010005183">
    <property type="protein sequence ID" value="GEU65350.1"/>
    <property type="molecule type" value="Genomic_DNA"/>
</dbReference>
<feature type="region of interest" description="Disordered" evidence="1">
    <location>
        <begin position="1"/>
        <end position="29"/>
    </location>
</feature>
<dbReference type="AlphaFoldDB" id="A0A6L2LVQ7"/>
<protein>
    <submittedName>
        <fullName evidence="2">Uncharacterized protein</fullName>
    </submittedName>
</protein>
<accession>A0A6L2LVQ7</accession>
<comment type="caution">
    <text evidence="2">The sequence shown here is derived from an EMBL/GenBank/DDBJ whole genome shotgun (WGS) entry which is preliminary data.</text>
</comment>